<dbReference type="Proteomes" id="UP000761574">
    <property type="component" value="Unassembled WGS sequence"/>
</dbReference>
<feature type="transmembrane region" description="Helical" evidence="7">
    <location>
        <begin position="274"/>
        <end position="299"/>
    </location>
</feature>
<evidence type="ECO:0000256" key="2">
    <source>
        <dbReference type="ARBA" id="ARBA00022475"/>
    </source>
</evidence>
<feature type="domain" description="MotA/TolQ/ExbB proton channel" evidence="9">
    <location>
        <begin position="315"/>
        <end position="435"/>
    </location>
</feature>
<dbReference type="EMBL" id="BPFB01000054">
    <property type="protein sequence ID" value="GIU02019.1"/>
    <property type="molecule type" value="Genomic_DNA"/>
</dbReference>
<evidence type="ECO:0000256" key="8">
    <source>
        <dbReference type="SAM" id="SignalP"/>
    </source>
</evidence>
<dbReference type="RefSeq" id="WP_220741479.1">
    <property type="nucleotide sequence ID" value="NZ_BPFB01000054.1"/>
</dbReference>
<dbReference type="PANTHER" id="PTHR30625">
    <property type="entry name" value="PROTEIN TOLQ"/>
    <property type="match status" value="1"/>
</dbReference>
<gene>
    <name evidence="10" type="primary">ttpC</name>
    <name evidence="10" type="ORF">TUM4630_32200</name>
</gene>
<evidence type="ECO:0000256" key="7">
    <source>
        <dbReference type="SAM" id="Phobius"/>
    </source>
</evidence>
<dbReference type="InterPro" id="IPR002898">
    <property type="entry name" value="MotA_ExbB_proton_chnl"/>
</dbReference>
<accession>A0ABQ4NSD8</accession>
<keyword evidence="6" id="KW-0653">Protein transport</keyword>
<evidence type="ECO:0000256" key="1">
    <source>
        <dbReference type="ARBA" id="ARBA00004651"/>
    </source>
</evidence>
<sequence length="452" mass="48548">MKKLISTAIVAATLSLTAGMVSAADAPKTIDQLLKQVQSDRANAAQVNKKREAEFQAERGDKAALLKREKAALAAEEQRGKDLAQAFADNERKIAQLEEDRKIAQGDLGEMFGVVKGEAGDFAGKLISSNVSAQFPGRDAFISELGARKELPKIEELEKFWEAQLFEMAESGKVVAFNADVTGIDGNVSNTKVIRVGAYNLLADGQYVVYNPELHLIQQLSQQPGGEQVASVKNFEGQTSGVHKLFVDPARGVLLNVFTQKATLEERIEAGGTIGYIIIALLVLGAIISIERLVTLYIVGAKVNAQRKNIDNPGNNPLGRVLKAYHDNKDVDVETLELKLDEAILKETPALETRISIIKVLAAIAPMMGLLGTVTGMIATFQSIQLFGTGDPKLMAGGISMALMTTVQGLVAALPLMLMHAIVIARSKSVVQVLEEQSAGIVVAEHAEKRNA</sequence>
<reference evidence="10 11" key="1">
    <citation type="submission" date="2021-05" db="EMBL/GenBank/DDBJ databases">
        <title>Molecular characterization for Shewanella algae harboring chromosomal blaOXA-55-like strains isolated from clinical and environment sample.</title>
        <authorList>
            <person name="Ohama Y."/>
            <person name="Aoki K."/>
            <person name="Harada S."/>
            <person name="Moriya K."/>
            <person name="Ishii Y."/>
            <person name="Tateda K."/>
        </authorList>
    </citation>
    <scope>NUCLEOTIDE SEQUENCE [LARGE SCALE GENOMIC DNA]</scope>
    <source>
        <strain evidence="10 11">LMG 23746</strain>
    </source>
</reference>
<keyword evidence="3 7" id="KW-0812">Transmembrane</keyword>
<keyword evidence="8" id="KW-0732">Signal</keyword>
<feature type="transmembrane region" description="Helical" evidence="7">
    <location>
        <begin position="394"/>
        <end position="418"/>
    </location>
</feature>
<evidence type="ECO:0000256" key="5">
    <source>
        <dbReference type="ARBA" id="ARBA00023136"/>
    </source>
</evidence>
<evidence type="ECO:0000256" key="4">
    <source>
        <dbReference type="ARBA" id="ARBA00022989"/>
    </source>
</evidence>
<evidence type="ECO:0000259" key="9">
    <source>
        <dbReference type="Pfam" id="PF01618"/>
    </source>
</evidence>
<dbReference type="Pfam" id="PF01618">
    <property type="entry name" value="MotA_ExbB"/>
    <property type="match status" value="1"/>
</dbReference>
<keyword evidence="2" id="KW-1003">Cell membrane</keyword>
<keyword evidence="6" id="KW-0813">Transport</keyword>
<evidence type="ECO:0000313" key="10">
    <source>
        <dbReference type="EMBL" id="GIU02019.1"/>
    </source>
</evidence>
<dbReference type="InterPro" id="IPR050790">
    <property type="entry name" value="ExbB/TolQ_transport"/>
</dbReference>
<comment type="caution">
    <text evidence="10">The sequence shown here is derived from an EMBL/GenBank/DDBJ whole genome shotgun (WGS) entry which is preliminary data.</text>
</comment>
<keyword evidence="10" id="KW-0969">Cilium</keyword>
<protein>
    <submittedName>
        <fullName evidence="10">Flagellar motor protein MotA</fullName>
    </submittedName>
</protein>
<feature type="chain" id="PRO_5046928773" evidence="8">
    <location>
        <begin position="24"/>
        <end position="452"/>
    </location>
</feature>
<dbReference type="PIRSF" id="PIRSF037714">
    <property type="entry name" value="TolR"/>
    <property type="match status" value="1"/>
</dbReference>
<evidence type="ECO:0000256" key="3">
    <source>
        <dbReference type="ARBA" id="ARBA00022692"/>
    </source>
</evidence>
<dbReference type="InterPro" id="IPR017270">
    <property type="entry name" value="MotA/TolQ/ExbB-rel"/>
</dbReference>
<keyword evidence="10" id="KW-0282">Flagellum</keyword>
<evidence type="ECO:0000256" key="6">
    <source>
        <dbReference type="RuleBase" id="RU004057"/>
    </source>
</evidence>
<keyword evidence="10" id="KW-0966">Cell projection</keyword>
<evidence type="ECO:0000313" key="11">
    <source>
        <dbReference type="Proteomes" id="UP000761574"/>
    </source>
</evidence>
<dbReference type="PANTHER" id="PTHR30625:SF11">
    <property type="entry name" value="MOTA_TOLQ_EXBB PROTON CHANNEL DOMAIN-CONTAINING PROTEIN"/>
    <property type="match status" value="1"/>
</dbReference>
<keyword evidence="11" id="KW-1185">Reference proteome</keyword>
<feature type="transmembrane region" description="Helical" evidence="7">
    <location>
        <begin position="360"/>
        <end position="382"/>
    </location>
</feature>
<keyword evidence="5 7" id="KW-0472">Membrane</keyword>
<comment type="subcellular location">
    <subcellularLocation>
        <location evidence="1">Cell membrane</location>
        <topology evidence="1">Multi-pass membrane protein</topology>
    </subcellularLocation>
    <subcellularLocation>
        <location evidence="6">Membrane</location>
        <topology evidence="6">Multi-pass membrane protein</topology>
    </subcellularLocation>
</comment>
<keyword evidence="4 7" id="KW-1133">Transmembrane helix</keyword>
<name>A0ABQ4NSD8_9GAMM</name>
<organism evidence="10 11">
    <name type="scientific">Shewanella algidipiscicola</name>
    <dbReference type="NCBI Taxonomy" id="614070"/>
    <lineage>
        <taxon>Bacteria</taxon>
        <taxon>Pseudomonadati</taxon>
        <taxon>Pseudomonadota</taxon>
        <taxon>Gammaproteobacteria</taxon>
        <taxon>Alteromonadales</taxon>
        <taxon>Shewanellaceae</taxon>
        <taxon>Shewanella</taxon>
    </lineage>
</organism>
<comment type="similarity">
    <text evidence="6">Belongs to the exbB/tolQ family.</text>
</comment>
<proteinExistence type="inferred from homology"/>
<feature type="signal peptide" evidence="8">
    <location>
        <begin position="1"/>
        <end position="23"/>
    </location>
</feature>